<dbReference type="GO" id="GO:0005524">
    <property type="term" value="F:ATP binding"/>
    <property type="evidence" value="ECO:0007669"/>
    <property type="project" value="InterPro"/>
</dbReference>
<dbReference type="InterPro" id="IPR003959">
    <property type="entry name" value="ATPase_AAA_core"/>
</dbReference>
<dbReference type="AlphaFoldDB" id="A0A937W6E3"/>
<dbReference type="InterPro" id="IPR027417">
    <property type="entry name" value="P-loop_NTPase"/>
</dbReference>
<comment type="similarity">
    <text evidence="1">Belongs to the ABC transporter superfamily.</text>
</comment>
<dbReference type="Proteomes" id="UP000712673">
    <property type="component" value="Unassembled WGS sequence"/>
</dbReference>
<protein>
    <recommendedName>
        <fullName evidence="3">ATPase AAA-type core domain-containing protein</fullName>
    </recommendedName>
</protein>
<dbReference type="Pfam" id="PF13304">
    <property type="entry name" value="AAA_21"/>
    <property type="match status" value="1"/>
</dbReference>
<dbReference type="SUPFAM" id="SSF52540">
    <property type="entry name" value="P-loop containing nucleoside triphosphate hydrolases"/>
    <property type="match status" value="1"/>
</dbReference>
<evidence type="ECO:0000256" key="1">
    <source>
        <dbReference type="ARBA" id="ARBA00005417"/>
    </source>
</evidence>
<accession>A0A937W6E3</accession>
<organism evidence="4 5">
    <name type="scientific">Tectimicrobiota bacterium</name>
    <dbReference type="NCBI Taxonomy" id="2528274"/>
    <lineage>
        <taxon>Bacteria</taxon>
        <taxon>Pseudomonadati</taxon>
        <taxon>Nitrospinota/Tectimicrobiota group</taxon>
        <taxon>Candidatus Tectimicrobiota</taxon>
    </lineage>
</organism>
<proteinExistence type="inferred from homology"/>
<evidence type="ECO:0000256" key="2">
    <source>
        <dbReference type="ARBA" id="ARBA00022448"/>
    </source>
</evidence>
<dbReference type="Gene3D" id="3.40.50.300">
    <property type="entry name" value="P-loop containing nucleotide triphosphate hydrolases"/>
    <property type="match status" value="1"/>
</dbReference>
<comment type="caution">
    <text evidence="4">The sequence shown here is derived from an EMBL/GenBank/DDBJ whole genome shotgun (WGS) entry which is preliminary data.</text>
</comment>
<sequence length="176" mass="19196">MGLAQALLNDPPVLILDEPTVGLDPRQIIDIRQTIKNLRQNHTVILSTHILPEVGMTCDRVVIINGGQVVAVDTPDNLTERTQPYRAVSLEVQGPEEAILAHLQGLPGILNVAKNGASPSGATLYTLSTTKERDMRAEIAQAVVQQGWQLLELRAVRLSLEEVFVQLVTEEGETHA</sequence>
<evidence type="ECO:0000313" key="4">
    <source>
        <dbReference type="EMBL" id="MBM3227018.1"/>
    </source>
</evidence>
<dbReference type="GO" id="GO:0016887">
    <property type="term" value="F:ATP hydrolysis activity"/>
    <property type="evidence" value="ECO:0007669"/>
    <property type="project" value="InterPro"/>
</dbReference>
<feature type="domain" description="ATPase AAA-type core" evidence="3">
    <location>
        <begin position="6"/>
        <end position="50"/>
    </location>
</feature>
<evidence type="ECO:0000313" key="5">
    <source>
        <dbReference type="Proteomes" id="UP000712673"/>
    </source>
</evidence>
<name>A0A937W6E3_UNCTE</name>
<keyword evidence="2" id="KW-0813">Transport</keyword>
<evidence type="ECO:0000259" key="3">
    <source>
        <dbReference type="Pfam" id="PF13304"/>
    </source>
</evidence>
<dbReference type="EMBL" id="VGLS01001151">
    <property type="protein sequence ID" value="MBM3227018.1"/>
    <property type="molecule type" value="Genomic_DNA"/>
</dbReference>
<reference evidence="4" key="1">
    <citation type="submission" date="2019-03" db="EMBL/GenBank/DDBJ databases">
        <title>Lake Tanganyika Metagenome-Assembled Genomes (MAGs).</title>
        <authorList>
            <person name="Tran P."/>
        </authorList>
    </citation>
    <scope>NUCLEOTIDE SEQUENCE</scope>
    <source>
        <strain evidence="4">K_DeepCast_65m_m2_066</strain>
    </source>
</reference>
<dbReference type="PANTHER" id="PTHR43335">
    <property type="entry name" value="ABC TRANSPORTER, ATP-BINDING PROTEIN"/>
    <property type="match status" value="1"/>
</dbReference>
<gene>
    <name evidence="4" type="ORF">FJZ47_24895</name>
</gene>